<accession>A0A3Q7F2K7</accession>
<dbReference type="AlphaFoldDB" id="A0A3Q7F2K7"/>
<dbReference type="InterPro" id="IPR011990">
    <property type="entry name" value="TPR-like_helical_dom_sf"/>
</dbReference>
<feature type="repeat" description="PPR" evidence="2">
    <location>
        <begin position="1"/>
        <end position="28"/>
    </location>
</feature>
<proteinExistence type="predicted"/>
<evidence type="ECO:0000256" key="1">
    <source>
        <dbReference type="ARBA" id="ARBA00022737"/>
    </source>
</evidence>
<keyword evidence="4" id="KW-1185">Reference proteome</keyword>
<reference evidence="3" key="2">
    <citation type="submission" date="2019-01" db="UniProtKB">
        <authorList>
            <consortium name="EnsemblPlants"/>
        </authorList>
    </citation>
    <scope>IDENTIFICATION</scope>
    <source>
        <strain evidence="3">cv. Heinz 1706</strain>
    </source>
</reference>
<evidence type="ECO:0008006" key="5">
    <source>
        <dbReference type="Google" id="ProtNLM"/>
    </source>
</evidence>
<sequence length="74" mass="8518">MINGLCQEGLLDEAKDLMRKMEQNGFLKRNKLHEEMVDKGFSPNAHTFQLLINVPSAECSLLDMIQRLRPNDCK</sequence>
<dbReference type="NCBIfam" id="TIGR00756">
    <property type="entry name" value="PPR"/>
    <property type="match status" value="1"/>
</dbReference>
<evidence type="ECO:0000256" key="2">
    <source>
        <dbReference type="PROSITE-ProRule" id="PRU00708"/>
    </source>
</evidence>
<keyword evidence="1" id="KW-0677">Repeat</keyword>
<dbReference type="Pfam" id="PF01535">
    <property type="entry name" value="PPR"/>
    <property type="match status" value="1"/>
</dbReference>
<evidence type="ECO:0000313" key="4">
    <source>
        <dbReference type="Proteomes" id="UP000004994"/>
    </source>
</evidence>
<dbReference type="InterPro" id="IPR002885">
    <property type="entry name" value="PPR_rpt"/>
</dbReference>
<reference evidence="3" key="1">
    <citation type="journal article" date="2012" name="Nature">
        <title>The tomato genome sequence provides insights into fleshy fruit evolution.</title>
        <authorList>
            <consortium name="Tomato Genome Consortium"/>
        </authorList>
    </citation>
    <scope>NUCLEOTIDE SEQUENCE [LARGE SCALE GENOMIC DNA]</scope>
    <source>
        <strain evidence="3">cv. Heinz 1706</strain>
    </source>
</reference>
<name>A0A3Q7F2K7_SOLLC</name>
<dbReference type="Gramene" id="Solyc01g087003.1.1">
    <property type="protein sequence ID" value="Solyc01g087003.1.1"/>
    <property type="gene ID" value="Solyc01g087003.1"/>
</dbReference>
<dbReference type="Gene3D" id="1.25.40.10">
    <property type="entry name" value="Tetratricopeptide repeat domain"/>
    <property type="match status" value="1"/>
</dbReference>
<dbReference type="EnsemblPlants" id="Solyc01g087003.1.1">
    <property type="protein sequence ID" value="Solyc01g087003.1.1"/>
    <property type="gene ID" value="Solyc01g087003.1"/>
</dbReference>
<evidence type="ECO:0000313" key="3">
    <source>
        <dbReference type="EnsemblPlants" id="Solyc01g087003.1.1"/>
    </source>
</evidence>
<dbReference type="Proteomes" id="UP000004994">
    <property type="component" value="Chromosome 1"/>
</dbReference>
<organism evidence="3">
    <name type="scientific">Solanum lycopersicum</name>
    <name type="common">Tomato</name>
    <name type="synonym">Lycopersicon esculentum</name>
    <dbReference type="NCBI Taxonomy" id="4081"/>
    <lineage>
        <taxon>Eukaryota</taxon>
        <taxon>Viridiplantae</taxon>
        <taxon>Streptophyta</taxon>
        <taxon>Embryophyta</taxon>
        <taxon>Tracheophyta</taxon>
        <taxon>Spermatophyta</taxon>
        <taxon>Magnoliopsida</taxon>
        <taxon>eudicotyledons</taxon>
        <taxon>Gunneridae</taxon>
        <taxon>Pentapetalae</taxon>
        <taxon>asterids</taxon>
        <taxon>lamiids</taxon>
        <taxon>Solanales</taxon>
        <taxon>Solanaceae</taxon>
        <taxon>Solanoideae</taxon>
        <taxon>Solaneae</taxon>
        <taxon>Solanum</taxon>
        <taxon>Solanum subgen. Lycopersicon</taxon>
    </lineage>
</organism>
<dbReference type="InParanoid" id="A0A3Q7F2K7"/>
<protein>
    <recommendedName>
        <fullName evidence="5">Pentatricopeptide repeat-containing protein</fullName>
    </recommendedName>
</protein>
<dbReference type="PROSITE" id="PS51375">
    <property type="entry name" value="PPR"/>
    <property type="match status" value="1"/>
</dbReference>